<organism evidence="3 4">
    <name type="scientific">Conidiobolus coronatus (strain ATCC 28846 / CBS 209.66 / NRRL 28638)</name>
    <name type="common">Delacroixia coronata</name>
    <dbReference type="NCBI Taxonomy" id="796925"/>
    <lineage>
        <taxon>Eukaryota</taxon>
        <taxon>Fungi</taxon>
        <taxon>Fungi incertae sedis</taxon>
        <taxon>Zoopagomycota</taxon>
        <taxon>Entomophthoromycotina</taxon>
        <taxon>Entomophthoromycetes</taxon>
        <taxon>Entomophthorales</taxon>
        <taxon>Ancylistaceae</taxon>
        <taxon>Conidiobolus</taxon>
    </lineage>
</organism>
<name>A0A137PHP1_CONC2</name>
<feature type="domain" description="DUF4604" evidence="2">
    <location>
        <begin position="20"/>
        <end position="170"/>
    </location>
</feature>
<accession>A0A137PHP1</accession>
<dbReference type="Pfam" id="PF15377">
    <property type="entry name" value="DUF4604"/>
    <property type="match status" value="1"/>
</dbReference>
<feature type="compositionally biased region" description="Polar residues" evidence="1">
    <location>
        <begin position="161"/>
        <end position="170"/>
    </location>
</feature>
<evidence type="ECO:0000313" key="3">
    <source>
        <dbReference type="EMBL" id="KXN74523.1"/>
    </source>
</evidence>
<feature type="compositionally biased region" description="Basic and acidic residues" evidence="1">
    <location>
        <begin position="101"/>
        <end position="134"/>
    </location>
</feature>
<evidence type="ECO:0000256" key="1">
    <source>
        <dbReference type="SAM" id="MobiDB-lite"/>
    </source>
</evidence>
<dbReference type="OrthoDB" id="2553298at2759"/>
<feature type="region of interest" description="Disordered" evidence="1">
    <location>
        <begin position="40"/>
        <end position="170"/>
    </location>
</feature>
<dbReference type="OMA" id="TEPNIHT"/>
<protein>
    <recommendedName>
        <fullName evidence="2">DUF4604 domain-containing protein</fullName>
    </recommendedName>
</protein>
<dbReference type="Proteomes" id="UP000070444">
    <property type="component" value="Unassembled WGS sequence"/>
</dbReference>
<keyword evidence="4" id="KW-1185">Reference proteome</keyword>
<dbReference type="AlphaFoldDB" id="A0A137PHP1"/>
<reference evidence="3 4" key="1">
    <citation type="journal article" date="2015" name="Genome Biol. Evol.">
        <title>Phylogenomic analyses indicate that early fungi evolved digesting cell walls of algal ancestors of land plants.</title>
        <authorList>
            <person name="Chang Y."/>
            <person name="Wang S."/>
            <person name="Sekimoto S."/>
            <person name="Aerts A.L."/>
            <person name="Choi C."/>
            <person name="Clum A."/>
            <person name="LaButti K.M."/>
            <person name="Lindquist E.A."/>
            <person name="Yee Ngan C."/>
            <person name="Ohm R.A."/>
            <person name="Salamov A.A."/>
            <person name="Grigoriev I.V."/>
            <person name="Spatafora J.W."/>
            <person name="Berbee M.L."/>
        </authorList>
    </citation>
    <scope>NUCLEOTIDE SEQUENCE [LARGE SCALE GENOMIC DNA]</scope>
    <source>
        <strain evidence="3 4">NRRL 28638</strain>
    </source>
</reference>
<dbReference type="PANTHER" id="PTHR31195:SF2">
    <property type="entry name" value="GEO02494P1"/>
    <property type="match status" value="1"/>
</dbReference>
<evidence type="ECO:0000313" key="4">
    <source>
        <dbReference type="Proteomes" id="UP000070444"/>
    </source>
</evidence>
<sequence>MPKSTEEDKEKKLTPYQFRKGLSFVKHDVPFLKNLYNQVQATEPNIHTKSKKEEHIEDSDEDNDLLNTNSENRPQIVVLNDNKHLSKEEVDAIYIKQGKLPVEKSDKKESGQDTKQKSAEFDESLPTHDKDGKPLFRPKKKTQTSESGEKQAKPKKRSKQSKNTNLLSFE</sequence>
<dbReference type="PANTHER" id="PTHR31195">
    <property type="entry name" value="GEO02494P1"/>
    <property type="match status" value="1"/>
</dbReference>
<dbReference type="InterPro" id="IPR040219">
    <property type="entry name" value="KIAA1143-like"/>
</dbReference>
<gene>
    <name evidence="3" type="ORF">CONCODRAFT_76782</name>
</gene>
<dbReference type="EMBL" id="KQ964422">
    <property type="protein sequence ID" value="KXN74523.1"/>
    <property type="molecule type" value="Genomic_DNA"/>
</dbReference>
<proteinExistence type="predicted"/>
<feature type="compositionally biased region" description="Basic and acidic residues" evidence="1">
    <location>
        <begin position="81"/>
        <end position="90"/>
    </location>
</feature>
<dbReference type="InterPro" id="IPR027911">
    <property type="entry name" value="DUF4604"/>
</dbReference>
<evidence type="ECO:0000259" key="2">
    <source>
        <dbReference type="Pfam" id="PF15377"/>
    </source>
</evidence>